<sequence length="98" mass="10462">MWPAGVSCPEGMLLAGSECVDPCSSVTCPTPLTCQAQGGKASCKCLSRCLNLQQPESNSSVYHGSMLVHAVSRDFDISGRVVKAVSQNHFSFTQRQDP</sequence>
<evidence type="ECO:0000313" key="2">
    <source>
        <dbReference type="Proteomes" id="UP000324222"/>
    </source>
</evidence>
<organism evidence="1 2">
    <name type="scientific">Portunus trituberculatus</name>
    <name type="common">Swimming crab</name>
    <name type="synonym">Neptunus trituberculatus</name>
    <dbReference type="NCBI Taxonomy" id="210409"/>
    <lineage>
        <taxon>Eukaryota</taxon>
        <taxon>Metazoa</taxon>
        <taxon>Ecdysozoa</taxon>
        <taxon>Arthropoda</taxon>
        <taxon>Crustacea</taxon>
        <taxon>Multicrustacea</taxon>
        <taxon>Malacostraca</taxon>
        <taxon>Eumalacostraca</taxon>
        <taxon>Eucarida</taxon>
        <taxon>Decapoda</taxon>
        <taxon>Pleocyemata</taxon>
        <taxon>Brachyura</taxon>
        <taxon>Eubrachyura</taxon>
        <taxon>Portunoidea</taxon>
        <taxon>Portunidae</taxon>
        <taxon>Portuninae</taxon>
        <taxon>Portunus</taxon>
    </lineage>
</organism>
<comment type="caution">
    <text evidence="1">The sequence shown here is derived from an EMBL/GenBank/DDBJ whole genome shotgun (WGS) entry which is preliminary data.</text>
</comment>
<name>A0A5B7FLE1_PORTR</name>
<reference evidence="1 2" key="1">
    <citation type="submission" date="2019-05" db="EMBL/GenBank/DDBJ databases">
        <title>Another draft genome of Portunus trituberculatus and its Hox gene families provides insights of decapod evolution.</title>
        <authorList>
            <person name="Jeong J.-H."/>
            <person name="Song I."/>
            <person name="Kim S."/>
            <person name="Choi T."/>
            <person name="Kim D."/>
            <person name="Ryu S."/>
            <person name="Kim W."/>
        </authorList>
    </citation>
    <scope>NUCLEOTIDE SEQUENCE [LARGE SCALE GENOMIC DNA]</scope>
    <source>
        <tissue evidence="1">Muscle</tissue>
    </source>
</reference>
<protein>
    <submittedName>
        <fullName evidence="1">Uncharacterized protein</fullName>
    </submittedName>
</protein>
<dbReference type="EMBL" id="VSRR010006986">
    <property type="protein sequence ID" value="MPC45993.1"/>
    <property type="molecule type" value="Genomic_DNA"/>
</dbReference>
<dbReference type="AlphaFoldDB" id="A0A5B7FLE1"/>
<dbReference type="OrthoDB" id="6368997at2759"/>
<keyword evidence="2" id="KW-1185">Reference proteome</keyword>
<accession>A0A5B7FLE1</accession>
<proteinExistence type="predicted"/>
<dbReference type="Proteomes" id="UP000324222">
    <property type="component" value="Unassembled WGS sequence"/>
</dbReference>
<gene>
    <name evidence="1" type="ORF">E2C01_039699</name>
</gene>
<evidence type="ECO:0000313" key="1">
    <source>
        <dbReference type="EMBL" id="MPC45993.1"/>
    </source>
</evidence>